<dbReference type="InterPro" id="IPR010656">
    <property type="entry name" value="DctM"/>
</dbReference>
<comment type="function">
    <text evidence="7">Part of the tripartite ATP-independent periplasmic (TRAP) transport system.</text>
</comment>
<keyword evidence="7" id="KW-0813">Transport</keyword>
<name>A0A140D6Z9_PASMD</name>
<dbReference type="PIRSF" id="PIRSF006066">
    <property type="entry name" value="HI0050"/>
    <property type="match status" value="1"/>
</dbReference>
<feature type="transmembrane region" description="Helical" evidence="7">
    <location>
        <begin position="269"/>
        <end position="294"/>
    </location>
</feature>
<dbReference type="AlphaFoldDB" id="A0A140D6Z9"/>
<accession>A0A140D6Z9</accession>
<dbReference type="PANTHER" id="PTHR33362:SF3">
    <property type="entry name" value="SIALIC ACID TRAP TRANSPORTER PERMEASE PROTEIN SIAT"/>
    <property type="match status" value="1"/>
</dbReference>
<keyword evidence="4 7" id="KW-0812">Transmembrane</keyword>
<evidence type="ECO:0000256" key="2">
    <source>
        <dbReference type="ARBA" id="ARBA00022475"/>
    </source>
</evidence>
<evidence type="ECO:0000256" key="7">
    <source>
        <dbReference type="RuleBase" id="RU369079"/>
    </source>
</evidence>
<keyword evidence="3 7" id="KW-0997">Cell inner membrane</keyword>
<evidence type="ECO:0000256" key="3">
    <source>
        <dbReference type="ARBA" id="ARBA00022519"/>
    </source>
</evidence>
<dbReference type="PANTHER" id="PTHR33362">
    <property type="entry name" value="SIALIC ACID TRAP TRANSPORTER PERMEASE PROTEIN SIAT-RELATED"/>
    <property type="match status" value="1"/>
</dbReference>
<evidence type="ECO:0000256" key="1">
    <source>
        <dbReference type="ARBA" id="ARBA00004429"/>
    </source>
</evidence>
<feature type="transmembrane region" description="Helical" evidence="7">
    <location>
        <begin position="136"/>
        <end position="159"/>
    </location>
</feature>
<dbReference type="EMBL" id="KP660834">
    <property type="protein sequence ID" value="AMK08673.1"/>
    <property type="molecule type" value="Genomic_DNA"/>
</dbReference>
<feature type="transmembrane region" description="Helical" evidence="7">
    <location>
        <begin position="314"/>
        <end position="341"/>
    </location>
</feature>
<keyword evidence="6 7" id="KW-0472">Membrane</keyword>
<feature type="transmembrane region" description="Helical" evidence="7">
    <location>
        <begin position="216"/>
        <end position="235"/>
    </location>
</feature>
<feature type="domain" description="TRAP C4-dicarboxylate transport system permease DctM subunit" evidence="8">
    <location>
        <begin position="7"/>
        <end position="417"/>
    </location>
</feature>
<dbReference type="InterPro" id="IPR004681">
    <property type="entry name" value="TRAP_DctM"/>
</dbReference>
<feature type="transmembrane region" description="Helical" evidence="7">
    <location>
        <begin position="47"/>
        <end position="67"/>
    </location>
</feature>
<dbReference type="Pfam" id="PF06808">
    <property type="entry name" value="DctM"/>
    <property type="match status" value="1"/>
</dbReference>
<evidence type="ECO:0000259" key="8">
    <source>
        <dbReference type="Pfam" id="PF06808"/>
    </source>
</evidence>
<keyword evidence="5 7" id="KW-1133">Transmembrane helix</keyword>
<evidence type="ECO:0000256" key="4">
    <source>
        <dbReference type="ARBA" id="ARBA00022692"/>
    </source>
</evidence>
<comment type="subunit">
    <text evidence="7">The complex comprises the extracytoplasmic solute receptor protein and the two transmembrane proteins.</text>
</comment>
<organism evidence="9">
    <name type="scientific">Pasteurella multocida</name>
    <dbReference type="NCBI Taxonomy" id="747"/>
    <lineage>
        <taxon>Bacteria</taxon>
        <taxon>Pseudomonadati</taxon>
        <taxon>Pseudomonadota</taxon>
        <taxon>Gammaproteobacteria</taxon>
        <taxon>Pasteurellales</taxon>
        <taxon>Pasteurellaceae</taxon>
        <taxon>Pasteurella</taxon>
    </lineage>
</organism>
<evidence type="ECO:0000256" key="6">
    <source>
        <dbReference type="ARBA" id="ARBA00023136"/>
    </source>
</evidence>
<dbReference type="GO" id="GO:0022857">
    <property type="term" value="F:transmembrane transporter activity"/>
    <property type="evidence" value="ECO:0007669"/>
    <property type="project" value="UniProtKB-UniRule"/>
</dbReference>
<comment type="subcellular location">
    <subcellularLocation>
        <location evidence="1 7">Cell inner membrane</location>
        <topology evidence="1 7">Multi-pass membrane protein</topology>
    </subcellularLocation>
</comment>
<feature type="transmembrane region" description="Helical" evidence="7">
    <location>
        <begin position="397"/>
        <end position="416"/>
    </location>
</feature>
<gene>
    <name evidence="9" type="primary">PM1653</name>
</gene>
<comment type="similarity">
    <text evidence="7">Belongs to the TRAP transporter large permease family.</text>
</comment>
<reference evidence="9" key="1">
    <citation type="submission" date="2015-01" db="EMBL/GenBank/DDBJ databases">
        <title>Draft genome sequence of Pasteurella multocida isolated from alpaca pneumonia.</title>
        <authorList>
            <person name="Maturrano L."/>
            <person name="Hurtado R."/>
            <person name="Allasi N."/>
            <person name="Juscamayta E."/>
            <person name="Fernandez D."/>
            <person name="Maximiliano J."/>
            <person name="Rimac R."/>
            <person name="Rosadio R."/>
        </authorList>
    </citation>
    <scope>NUCLEOTIDE SEQUENCE</scope>
    <source>
        <strain evidence="9">UNMSM</strain>
    </source>
</reference>
<protein>
    <recommendedName>
        <fullName evidence="7">TRAP transporter large permease protein</fullName>
    </recommendedName>
</protein>
<dbReference type="GO" id="GO:0005886">
    <property type="term" value="C:plasma membrane"/>
    <property type="evidence" value="ECO:0007669"/>
    <property type="project" value="UniProtKB-SubCell"/>
</dbReference>
<comment type="caution">
    <text evidence="7">Lacks conserved residue(s) required for the propagation of feature annotation.</text>
</comment>
<evidence type="ECO:0000256" key="5">
    <source>
        <dbReference type="ARBA" id="ARBA00022989"/>
    </source>
</evidence>
<keyword evidence="2" id="KW-1003">Cell membrane</keyword>
<feature type="transmembrane region" description="Helical" evidence="7">
    <location>
        <begin position="171"/>
        <end position="195"/>
    </location>
</feature>
<evidence type="ECO:0000313" key="9">
    <source>
        <dbReference type="EMBL" id="AMK08673.1"/>
    </source>
</evidence>
<proteinExistence type="inferred from homology"/>
<dbReference type="NCBIfam" id="TIGR00786">
    <property type="entry name" value="dctM"/>
    <property type="match status" value="1"/>
</dbReference>
<feature type="transmembrane region" description="Helical" evidence="7">
    <location>
        <begin position="241"/>
        <end position="257"/>
    </location>
</feature>
<sequence length="426" mass="44894">MIAFLVLIALVLLVMINVPIAVAIGIVSLIGMLITNSFDAIYNVALSVFDGASNFSLLAIPLFILAGALMNTGGISVRLINFVNALIGFVRGGLAMVNVGVSMIFAEISGSSVADVAALGSILIPAMKKRGYKSSFSAAVTSSSASLAVIIPPSLPMIIYGAMADVSISKLFVAGLAAGGVAPLGMFAVCYYYAVKYNLPREEHFSLSKLCTAFKNAFWALTLPVLILGGIISGFTTATEAAGLAVLLALIIGFFIYKELTLNAVYKALVESVNGTSVVMLLVATSAVLGLFLTEQKVPQQMAAAILNISDNKYIVLMMLNVMLFIVGMFLHGAAAIILVVPIVMPLITQLGIDPIHFGIILTLNIAVGQQTPPVASVLITASSIAKKDIWSVTKDNVWFIVVLLISLMMVTYIPALTVGMVDLFY</sequence>
<dbReference type="RefSeq" id="WP_071523759.1">
    <property type="nucleotide sequence ID" value="NZ_JACDXE010000045.1"/>
</dbReference>